<evidence type="ECO:0000313" key="8">
    <source>
        <dbReference type="Proteomes" id="UP001195483"/>
    </source>
</evidence>
<comment type="caution">
    <text evidence="7">The sequence shown here is derived from an EMBL/GenBank/DDBJ whole genome shotgun (WGS) entry which is preliminary data.</text>
</comment>
<comment type="subcellular location">
    <subcellularLocation>
        <location evidence="1">Secreted</location>
    </subcellularLocation>
</comment>
<dbReference type="InterPro" id="IPR011390">
    <property type="entry name" value="IGFBP_rP_mac25"/>
</dbReference>
<dbReference type="GO" id="GO:0001558">
    <property type="term" value="P:regulation of cell growth"/>
    <property type="evidence" value="ECO:0007669"/>
    <property type="project" value="InterPro"/>
</dbReference>
<dbReference type="GO" id="GO:0009966">
    <property type="term" value="P:regulation of signal transduction"/>
    <property type="evidence" value="ECO:0007669"/>
    <property type="project" value="TreeGrafter"/>
</dbReference>
<dbReference type="InterPro" id="IPR009030">
    <property type="entry name" value="Growth_fac_rcpt_cys_sf"/>
</dbReference>
<dbReference type="SUPFAM" id="SSF57184">
    <property type="entry name" value="Growth factor receptor domain"/>
    <property type="match status" value="1"/>
</dbReference>
<name>A0AAE0W9W4_9BIVA</name>
<dbReference type="PANTHER" id="PTHR14186">
    <property type="entry name" value="INSULIN-LIKE GROWTH FACTOR BINDING PROTEIN-RELATED"/>
    <property type="match status" value="1"/>
</dbReference>
<keyword evidence="8" id="KW-1185">Reference proteome</keyword>
<evidence type="ECO:0000256" key="4">
    <source>
        <dbReference type="ARBA" id="ARBA00023157"/>
    </source>
</evidence>
<dbReference type="SMART" id="SM00121">
    <property type="entry name" value="IB"/>
    <property type="match status" value="1"/>
</dbReference>
<dbReference type="PANTHER" id="PTHR14186:SF20">
    <property type="entry name" value="CYSTEINE-RICH MOTOR NEURON 1 PROTEIN-LIKE"/>
    <property type="match status" value="1"/>
</dbReference>
<dbReference type="PROSITE" id="PS51323">
    <property type="entry name" value="IGFBP_N_2"/>
    <property type="match status" value="1"/>
</dbReference>
<dbReference type="EMBL" id="JAEAOA010001918">
    <property type="protein sequence ID" value="KAK3605640.1"/>
    <property type="molecule type" value="Genomic_DNA"/>
</dbReference>
<dbReference type="Proteomes" id="UP001195483">
    <property type="component" value="Unassembled WGS sequence"/>
</dbReference>
<sequence length="228" mass="25291">MDKSYCGSLRGICNLIYIILSMTVLVQSLECPSCEKVHCSPRKASKLRCKGGVTTGVCDCCPTCAKVEGEKCGGDFNYLGKCDKGLYCRTILQTDKNYLYSRKEPDGICMKMPTPNDQPDRGLSACRPKCTPEFCVKHQRAICSAIDVAEIPMSCQGKCQHTSCKACKFVVTPSCRKCAKDDFRCMKKFGKCIKRDTCIRTTFPCTAKSPKRKGDGKFQCQVPECIDN</sequence>
<feature type="chain" id="PRO_5042089853" description="IGFBP N-terminal domain-containing protein" evidence="5">
    <location>
        <begin position="29"/>
        <end position="228"/>
    </location>
</feature>
<organism evidence="7 8">
    <name type="scientific">Potamilus streckersoni</name>
    <dbReference type="NCBI Taxonomy" id="2493646"/>
    <lineage>
        <taxon>Eukaryota</taxon>
        <taxon>Metazoa</taxon>
        <taxon>Spiralia</taxon>
        <taxon>Lophotrochozoa</taxon>
        <taxon>Mollusca</taxon>
        <taxon>Bivalvia</taxon>
        <taxon>Autobranchia</taxon>
        <taxon>Heteroconchia</taxon>
        <taxon>Palaeoheterodonta</taxon>
        <taxon>Unionida</taxon>
        <taxon>Unionoidea</taxon>
        <taxon>Unionidae</taxon>
        <taxon>Ambleminae</taxon>
        <taxon>Lampsilini</taxon>
        <taxon>Potamilus</taxon>
    </lineage>
</organism>
<evidence type="ECO:0000256" key="2">
    <source>
        <dbReference type="ARBA" id="ARBA00022525"/>
    </source>
</evidence>
<dbReference type="Gene3D" id="4.10.40.20">
    <property type="match status" value="1"/>
</dbReference>
<dbReference type="InterPro" id="IPR000867">
    <property type="entry name" value="IGFBP-like"/>
</dbReference>
<evidence type="ECO:0000256" key="1">
    <source>
        <dbReference type="ARBA" id="ARBA00004613"/>
    </source>
</evidence>
<reference evidence="7" key="1">
    <citation type="journal article" date="2021" name="Genome Biol. Evol.">
        <title>A High-Quality Reference Genome for a Parasitic Bivalve with Doubly Uniparental Inheritance (Bivalvia: Unionida).</title>
        <authorList>
            <person name="Smith C.H."/>
        </authorList>
    </citation>
    <scope>NUCLEOTIDE SEQUENCE</scope>
    <source>
        <strain evidence="7">CHS0354</strain>
    </source>
</reference>
<keyword evidence="3 5" id="KW-0732">Signal</keyword>
<dbReference type="GO" id="GO:0005576">
    <property type="term" value="C:extracellular region"/>
    <property type="evidence" value="ECO:0007669"/>
    <property type="project" value="UniProtKB-SubCell"/>
</dbReference>
<evidence type="ECO:0000259" key="6">
    <source>
        <dbReference type="PROSITE" id="PS51323"/>
    </source>
</evidence>
<evidence type="ECO:0000256" key="3">
    <source>
        <dbReference type="ARBA" id="ARBA00022729"/>
    </source>
</evidence>
<protein>
    <recommendedName>
        <fullName evidence="6">IGFBP N-terminal domain-containing protein</fullName>
    </recommendedName>
</protein>
<evidence type="ECO:0000313" key="7">
    <source>
        <dbReference type="EMBL" id="KAK3605640.1"/>
    </source>
</evidence>
<keyword evidence="4" id="KW-1015">Disulfide bond</keyword>
<accession>A0AAE0W9W4</accession>
<reference evidence="7" key="2">
    <citation type="journal article" date="2021" name="Genome Biol. Evol.">
        <title>Developing a high-quality reference genome for a parasitic bivalve with doubly uniparental inheritance (Bivalvia: Unionida).</title>
        <authorList>
            <person name="Smith C.H."/>
        </authorList>
    </citation>
    <scope>NUCLEOTIDE SEQUENCE</scope>
    <source>
        <strain evidence="7">CHS0354</strain>
        <tissue evidence="7">Mantle</tissue>
    </source>
</reference>
<keyword evidence="2" id="KW-0964">Secreted</keyword>
<evidence type="ECO:0000256" key="5">
    <source>
        <dbReference type="SAM" id="SignalP"/>
    </source>
</evidence>
<feature type="domain" description="IGFBP N-terminal" evidence="6">
    <location>
        <begin position="27"/>
        <end position="96"/>
    </location>
</feature>
<dbReference type="AlphaFoldDB" id="A0AAE0W9W4"/>
<feature type="signal peptide" evidence="5">
    <location>
        <begin position="1"/>
        <end position="28"/>
    </location>
</feature>
<dbReference type="GO" id="GO:0005520">
    <property type="term" value="F:insulin-like growth factor binding"/>
    <property type="evidence" value="ECO:0007669"/>
    <property type="project" value="InterPro"/>
</dbReference>
<gene>
    <name evidence="7" type="ORF">CHS0354_032591</name>
</gene>
<reference evidence="7" key="3">
    <citation type="submission" date="2023-05" db="EMBL/GenBank/DDBJ databases">
        <authorList>
            <person name="Smith C.H."/>
        </authorList>
    </citation>
    <scope>NUCLEOTIDE SEQUENCE</scope>
    <source>
        <strain evidence="7">CHS0354</strain>
        <tissue evidence="7">Mantle</tissue>
    </source>
</reference>
<proteinExistence type="predicted"/>
<dbReference type="Pfam" id="PF00219">
    <property type="entry name" value="IGFBP"/>
    <property type="match status" value="1"/>
</dbReference>